<evidence type="ECO:0000256" key="3">
    <source>
        <dbReference type="ARBA" id="ARBA00022475"/>
    </source>
</evidence>
<dbReference type="InterPro" id="IPR005838">
    <property type="entry name" value="T3SS_IM_P"/>
</dbReference>
<proteinExistence type="inferred from homology"/>
<evidence type="ECO:0000256" key="2">
    <source>
        <dbReference type="ARBA" id="ARBA00006257"/>
    </source>
</evidence>
<feature type="transmembrane region" description="Helical" evidence="7">
    <location>
        <begin position="175"/>
        <end position="197"/>
    </location>
</feature>
<comment type="subcellular location">
    <subcellularLocation>
        <location evidence="1">Cell membrane</location>
        <topology evidence="1">Multi-pass membrane protein</topology>
    </subcellularLocation>
</comment>
<evidence type="ECO:0000313" key="8">
    <source>
        <dbReference type="EMBL" id="MFH5255815.1"/>
    </source>
</evidence>
<dbReference type="RefSeq" id="WP_395131629.1">
    <property type="nucleotide sequence ID" value="NZ_JBIMPM010000070.1"/>
</dbReference>
<evidence type="ECO:0000256" key="5">
    <source>
        <dbReference type="ARBA" id="ARBA00022989"/>
    </source>
</evidence>
<evidence type="ECO:0000256" key="1">
    <source>
        <dbReference type="ARBA" id="ARBA00004651"/>
    </source>
</evidence>
<evidence type="ECO:0000256" key="4">
    <source>
        <dbReference type="ARBA" id="ARBA00022692"/>
    </source>
</evidence>
<feature type="transmembrane region" description="Helical" evidence="7">
    <location>
        <begin position="21"/>
        <end position="46"/>
    </location>
</feature>
<name>A0ABW7LE74_9BURK</name>
<comment type="similarity">
    <text evidence="2 7">Belongs to the FliP/MopC/SpaP family.</text>
</comment>
<evidence type="ECO:0000256" key="7">
    <source>
        <dbReference type="RuleBase" id="RU362070"/>
    </source>
</evidence>
<keyword evidence="5 7" id="KW-1133">Transmembrane helix</keyword>
<evidence type="ECO:0000313" key="9">
    <source>
        <dbReference type="Proteomes" id="UP001609186"/>
    </source>
</evidence>
<feature type="transmembrane region" description="Helical" evidence="7">
    <location>
        <begin position="203"/>
        <end position="223"/>
    </location>
</feature>
<dbReference type="NCBIfam" id="TIGR01102">
    <property type="entry name" value="yscR"/>
    <property type="match status" value="1"/>
</dbReference>
<keyword evidence="6 7" id="KW-0472">Membrane</keyword>
<protein>
    <submittedName>
        <fullName evidence="8">EscR/YscR/HrcR family type III secretion system export apparatus protein</fullName>
    </submittedName>
</protein>
<dbReference type="EMBL" id="JBIMPM010000070">
    <property type="protein sequence ID" value="MFH5255815.1"/>
    <property type="molecule type" value="Genomic_DNA"/>
</dbReference>
<dbReference type="Proteomes" id="UP001609186">
    <property type="component" value="Unassembled WGS sequence"/>
</dbReference>
<accession>A0ABW7LE74</accession>
<dbReference type="PROSITE" id="PS01060">
    <property type="entry name" value="FLIP_1"/>
    <property type="match status" value="1"/>
</dbReference>
<evidence type="ECO:0000256" key="6">
    <source>
        <dbReference type="ARBA" id="ARBA00023136"/>
    </source>
</evidence>
<dbReference type="NCBIfam" id="NF009438">
    <property type="entry name" value="PRK12797.1"/>
    <property type="match status" value="1"/>
</dbReference>
<gene>
    <name evidence="8" type="ORF">ACGTRS_31740</name>
</gene>
<sequence length="237" mass="25648">MASSASNCTPSRDEAAMDNHISLIGLLALASLLPFIIAAGTCYLKFSIVFVIVRNAIGLQQVPSNMVLNAVAMMMAIFVMMPVGKAIYDQQAEHPVDFSSRASVEQFVDDGLDSYRQYLKKYSDPELTGFFGKIQADRMADSGETADAPDGEPSIAALLPAYALSEIKSAFKIGFYIYLPFIIVDLVVSSVLLALGMMMMSPVVISVPIKLILFVALDGWSILSKGLVKQYIELGVT</sequence>
<dbReference type="PANTHER" id="PTHR30587:SF2">
    <property type="entry name" value="SURFACE PRESENTATION OF ANTIGENS PROTEIN SPAP"/>
    <property type="match status" value="1"/>
</dbReference>
<organism evidence="8 9">
    <name type="scientific">Burkholderia semiarida</name>
    <dbReference type="NCBI Taxonomy" id="2843303"/>
    <lineage>
        <taxon>Bacteria</taxon>
        <taxon>Pseudomonadati</taxon>
        <taxon>Pseudomonadota</taxon>
        <taxon>Betaproteobacteria</taxon>
        <taxon>Burkholderiales</taxon>
        <taxon>Burkholderiaceae</taxon>
        <taxon>Burkholderia</taxon>
        <taxon>Burkholderia cepacia complex</taxon>
    </lineage>
</organism>
<comment type="caution">
    <text evidence="8">The sequence shown here is derived from an EMBL/GenBank/DDBJ whole genome shotgun (WGS) entry which is preliminary data.</text>
</comment>
<dbReference type="InterPro" id="IPR005773">
    <property type="entry name" value="T3SS_YscR-like"/>
</dbReference>
<keyword evidence="3 7" id="KW-1003">Cell membrane</keyword>
<keyword evidence="9" id="KW-1185">Reference proteome</keyword>
<dbReference type="NCBIfam" id="NF009437">
    <property type="entry name" value="PRK12796.1"/>
    <property type="match status" value="1"/>
</dbReference>
<dbReference type="PRINTS" id="PR01302">
    <property type="entry name" value="TYPE3IMPPROT"/>
</dbReference>
<reference evidence="8 9" key="1">
    <citation type="submission" date="2024-10" db="EMBL/GenBank/DDBJ databases">
        <title>Burkholderia semiarida in Mexico.</title>
        <authorList>
            <person name="Estrada P."/>
        </authorList>
    </citation>
    <scope>NUCLEOTIDE SEQUENCE [LARGE SCALE GENOMIC DNA]</scope>
    <source>
        <strain evidence="8 9">CLM7-1</strain>
    </source>
</reference>
<dbReference type="PANTHER" id="PTHR30587">
    <property type="entry name" value="FLAGELLAR BIOSYNTHETIC PROTEIN FLIP"/>
    <property type="match status" value="1"/>
</dbReference>
<dbReference type="PROSITE" id="PS01061">
    <property type="entry name" value="FLIP_2"/>
    <property type="match status" value="1"/>
</dbReference>
<feature type="transmembrane region" description="Helical" evidence="7">
    <location>
        <begin position="66"/>
        <end position="84"/>
    </location>
</feature>
<keyword evidence="4 7" id="KW-0812">Transmembrane</keyword>
<dbReference type="Pfam" id="PF00813">
    <property type="entry name" value="FliP"/>
    <property type="match status" value="1"/>
</dbReference>